<dbReference type="InterPro" id="IPR027417">
    <property type="entry name" value="P-loop_NTPase"/>
</dbReference>
<evidence type="ECO:0000313" key="12">
    <source>
        <dbReference type="Proteomes" id="UP000050326"/>
    </source>
</evidence>
<keyword evidence="5" id="KW-0235">DNA replication</keyword>
<dbReference type="InterPro" id="IPR005790">
    <property type="entry name" value="DNA_polIII_delta"/>
</dbReference>
<keyword evidence="6" id="KW-0239">DNA-directed DNA polymerase</keyword>
<dbReference type="Gene3D" id="1.20.272.10">
    <property type="match status" value="1"/>
</dbReference>
<reference evidence="11 12" key="1">
    <citation type="submission" date="2015-09" db="EMBL/GenBank/DDBJ databases">
        <title>Genome sequence of Oxobacter pfennigii DSM 3222.</title>
        <authorList>
            <person name="Poehlein A."/>
            <person name="Bengelsdorf F.R."/>
            <person name="Schiel-Bengelsdorf B."/>
            <person name="Duerre P."/>
            <person name="Daniel R."/>
        </authorList>
    </citation>
    <scope>NUCLEOTIDE SEQUENCE [LARGE SCALE GENOMIC DNA]</scope>
    <source>
        <strain evidence="11 12">DSM 3222</strain>
    </source>
</reference>
<accession>A0A0P8YWN2</accession>
<dbReference type="SUPFAM" id="SSF48019">
    <property type="entry name" value="post-AAA+ oligomerization domain-like"/>
    <property type="match status" value="1"/>
</dbReference>
<name>A0A0P8YWN2_9CLOT</name>
<protein>
    <recommendedName>
        <fullName evidence="2">DNA polymerase III subunit delta</fullName>
        <ecNumber evidence="1">2.7.7.7</ecNumber>
    </recommendedName>
</protein>
<comment type="similarity">
    <text evidence="7">Belongs to the DNA polymerase HolA subunit family.</text>
</comment>
<evidence type="ECO:0000256" key="3">
    <source>
        <dbReference type="ARBA" id="ARBA00022679"/>
    </source>
</evidence>
<dbReference type="Proteomes" id="UP000050326">
    <property type="component" value="Unassembled WGS sequence"/>
</dbReference>
<evidence type="ECO:0000256" key="5">
    <source>
        <dbReference type="ARBA" id="ARBA00022705"/>
    </source>
</evidence>
<dbReference type="Pfam" id="PF21694">
    <property type="entry name" value="DNA_pol3_delta_C"/>
    <property type="match status" value="1"/>
</dbReference>
<sequence length="345" mass="39295">MADIFTYDSLIDSVNEGNIKKLYLFYGSELILINEALSALERKAVKPDFKSLNYSKLDASDIAYDTLVNACETMPFMDERRMVVINNCSLFKSKRQRKEDNFEDTDIDDLCTYIASIPETTVLVFTAGKEIDRKKKIYNTVKKHGCIAEFNFPQGNELLSFVVREFKRLNKIIGKAEISYLISRVPGSLNDILNEIKKISSYIGERGEIKREDIDAVVVNTLEMNVFQLVDSVSLKNPSKALYILNELIIESQPIPVILSMIIRQYRMLLNIKLMTQKGYSNAEISQKLSLNIYVVSGIKKILPNYSEDQIIKRLKRCLDADLAIKTGRMDSRITIEALIVELAG</sequence>
<dbReference type="AlphaFoldDB" id="A0A0P8YWN2"/>
<evidence type="ECO:0000259" key="9">
    <source>
        <dbReference type="Pfam" id="PF06144"/>
    </source>
</evidence>
<dbReference type="GO" id="GO:0003887">
    <property type="term" value="F:DNA-directed DNA polymerase activity"/>
    <property type="evidence" value="ECO:0007669"/>
    <property type="project" value="UniProtKB-KW"/>
</dbReference>
<evidence type="ECO:0000313" key="11">
    <source>
        <dbReference type="EMBL" id="KPU44133.1"/>
    </source>
</evidence>
<dbReference type="GO" id="GO:0009360">
    <property type="term" value="C:DNA polymerase III complex"/>
    <property type="evidence" value="ECO:0007669"/>
    <property type="project" value="InterPro"/>
</dbReference>
<keyword evidence="12" id="KW-1185">Reference proteome</keyword>
<feature type="domain" description="DNA polymerase III delta N-terminal" evidence="9">
    <location>
        <begin position="23"/>
        <end position="150"/>
    </location>
</feature>
<keyword evidence="3" id="KW-0808">Transferase</keyword>
<dbReference type="Pfam" id="PF06144">
    <property type="entry name" value="DNA_pol3_delta"/>
    <property type="match status" value="1"/>
</dbReference>
<gene>
    <name evidence="11" type="ORF">OXPF_23000</name>
</gene>
<dbReference type="EMBL" id="LKET01000032">
    <property type="protein sequence ID" value="KPU44133.1"/>
    <property type="molecule type" value="Genomic_DNA"/>
</dbReference>
<evidence type="ECO:0000256" key="7">
    <source>
        <dbReference type="ARBA" id="ARBA00034754"/>
    </source>
</evidence>
<evidence type="ECO:0000256" key="1">
    <source>
        <dbReference type="ARBA" id="ARBA00012417"/>
    </source>
</evidence>
<evidence type="ECO:0000256" key="6">
    <source>
        <dbReference type="ARBA" id="ARBA00022932"/>
    </source>
</evidence>
<dbReference type="Gene3D" id="1.10.8.60">
    <property type="match status" value="1"/>
</dbReference>
<dbReference type="NCBIfam" id="TIGR01128">
    <property type="entry name" value="holA"/>
    <property type="match status" value="1"/>
</dbReference>
<evidence type="ECO:0000259" key="10">
    <source>
        <dbReference type="Pfam" id="PF21694"/>
    </source>
</evidence>
<comment type="caution">
    <text evidence="11">The sequence shown here is derived from an EMBL/GenBank/DDBJ whole genome shotgun (WGS) entry which is preliminary data.</text>
</comment>
<evidence type="ECO:0000256" key="4">
    <source>
        <dbReference type="ARBA" id="ARBA00022695"/>
    </source>
</evidence>
<comment type="catalytic activity">
    <reaction evidence="8">
        <text>DNA(n) + a 2'-deoxyribonucleoside 5'-triphosphate = DNA(n+1) + diphosphate</text>
        <dbReference type="Rhea" id="RHEA:22508"/>
        <dbReference type="Rhea" id="RHEA-COMP:17339"/>
        <dbReference type="Rhea" id="RHEA-COMP:17340"/>
        <dbReference type="ChEBI" id="CHEBI:33019"/>
        <dbReference type="ChEBI" id="CHEBI:61560"/>
        <dbReference type="ChEBI" id="CHEBI:173112"/>
        <dbReference type="EC" id="2.7.7.7"/>
    </reaction>
</comment>
<evidence type="ECO:0000256" key="2">
    <source>
        <dbReference type="ARBA" id="ARBA00017703"/>
    </source>
</evidence>
<dbReference type="OrthoDB" id="9775929at2"/>
<dbReference type="InterPro" id="IPR048466">
    <property type="entry name" value="DNA_pol3_delta-like_C"/>
</dbReference>
<evidence type="ECO:0000256" key="8">
    <source>
        <dbReference type="ARBA" id="ARBA00049244"/>
    </source>
</evidence>
<dbReference type="GO" id="GO:0003677">
    <property type="term" value="F:DNA binding"/>
    <property type="evidence" value="ECO:0007669"/>
    <property type="project" value="InterPro"/>
</dbReference>
<proteinExistence type="inferred from homology"/>
<organism evidence="11 12">
    <name type="scientific">Oxobacter pfennigii</name>
    <dbReference type="NCBI Taxonomy" id="36849"/>
    <lineage>
        <taxon>Bacteria</taxon>
        <taxon>Bacillati</taxon>
        <taxon>Bacillota</taxon>
        <taxon>Clostridia</taxon>
        <taxon>Eubacteriales</taxon>
        <taxon>Clostridiaceae</taxon>
        <taxon>Oxobacter</taxon>
    </lineage>
</organism>
<dbReference type="SUPFAM" id="SSF52540">
    <property type="entry name" value="P-loop containing nucleoside triphosphate hydrolases"/>
    <property type="match status" value="1"/>
</dbReference>
<feature type="domain" description="DNA polymerase III delta subunit-like C-terminal" evidence="10">
    <location>
        <begin position="223"/>
        <end position="342"/>
    </location>
</feature>
<dbReference type="InterPro" id="IPR008921">
    <property type="entry name" value="DNA_pol3_clamp-load_cplx_C"/>
</dbReference>
<keyword evidence="4" id="KW-0548">Nucleotidyltransferase</keyword>
<dbReference type="GO" id="GO:0006261">
    <property type="term" value="P:DNA-templated DNA replication"/>
    <property type="evidence" value="ECO:0007669"/>
    <property type="project" value="TreeGrafter"/>
</dbReference>
<dbReference type="PANTHER" id="PTHR34388:SF1">
    <property type="entry name" value="DNA POLYMERASE III SUBUNIT DELTA"/>
    <property type="match status" value="1"/>
</dbReference>
<dbReference type="Gene3D" id="3.40.50.300">
    <property type="entry name" value="P-loop containing nucleotide triphosphate hydrolases"/>
    <property type="match status" value="1"/>
</dbReference>
<dbReference type="EC" id="2.7.7.7" evidence="1"/>
<dbReference type="PANTHER" id="PTHR34388">
    <property type="entry name" value="DNA POLYMERASE III SUBUNIT DELTA"/>
    <property type="match status" value="1"/>
</dbReference>
<dbReference type="RefSeq" id="WP_054875330.1">
    <property type="nucleotide sequence ID" value="NZ_LKET01000032.1"/>
</dbReference>
<dbReference type="STRING" id="36849.OXPF_23000"/>
<dbReference type="InterPro" id="IPR010372">
    <property type="entry name" value="DNA_pol3_delta_N"/>
</dbReference>